<dbReference type="Pfam" id="PF10117">
    <property type="entry name" value="McrBC"/>
    <property type="match status" value="1"/>
</dbReference>
<gene>
    <name evidence="1" type="ORF">M3P05_19715</name>
</gene>
<sequence length="443" mass="50979">MAVSVITVFEYGYLSCEAEDSRCSRVSAQAFDYLEILCLSQSEETPAFLRLCSWGGFKALQVRNYVGVIHTPMDVQIEVLPKTSAADNESEQEARASLLNMLRHLHAFRNIETTDALVATQKMSLLEVFVSQFLQSVNLLVKRGLRSEYIRREDNQTFMKGKLLPSQQLKHNLVNQHRFYVEYDEYLQNRPVNRLLHSALIKVANYAHSNRNQKLCRELSFAFNNVPPSRNIKKDFAAMKLGRGMDYYKSPLAWARLILEGFSPLSMHGKETTVSLLFPMEAVFESYVASILRRQLKPPFSLKEQASSKYLVDYGSNHWFRLKPDLLIMKGKQVVQVLDTKWKLLDSEKDNGKDKLGLSQSDFYQMFAYGHKYCGGQGEMMLIYPRTEQFREAIQQSFDFSKSLKLWVVPFDIGGRTLESERLRLPSLYSGPLRAQPEIANEI</sequence>
<protein>
    <submittedName>
        <fullName evidence="1">McrC family protein</fullName>
    </submittedName>
</protein>
<dbReference type="RefSeq" id="WP_249701836.1">
    <property type="nucleotide sequence ID" value="NZ_JAMFLX010000050.1"/>
</dbReference>
<dbReference type="PANTHER" id="PTHR38733:SF1">
    <property type="entry name" value="TYPE IV METHYL-DIRECTED RESTRICTION ENZYME ECOKMCRBC"/>
    <property type="match status" value="1"/>
</dbReference>
<organism evidence="1 2">
    <name type="scientific">Parendozoicomonas callyspongiae</name>
    <dbReference type="NCBI Taxonomy" id="2942213"/>
    <lineage>
        <taxon>Bacteria</taxon>
        <taxon>Pseudomonadati</taxon>
        <taxon>Pseudomonadota</taxon>
        <taxon>Gammaproteobacteria</taxon>
        <taxon>Oceanospirillales</taxon>
        <taxon>Endozoicomonadaceae</taxon>
        <taxon>Parendozoicomonas</taxon>
    </lineage>
</organism>
<reference evidence="1 2" key="1">
    <citation type="submission" date="2022-05" db="EMBL/GenBank/DDBJ databases">
        <authorList>
            <person name="Park J.-S."/>
        </authorList>
    </citation>
    <scope>NUCLEOTIDE SEQUENCE [LARGE SCALE GENOMIC DNA]</scope>
    <source>
        <strain evidence="1 2">2012CJ34-2</strain>
    </source>
</reference>
<proteinExistence type="predicted"/>
<evidence type="ECO:0000313" key="2">
    <source>
        <dbReference type="Proteomes" id="UP001203338"/>
    </source>
</evidence>
<keyword evidence="2" id="KW-1185">Reference proteome</keyword>
<dbReference type="InterPro" id="IPR019292">
    <property type="entry name" value="McrC"/>
</dbReference>
<comment type="caution">
    <text evidence="1">The sequence shown here is derived from an EMBL/GenBank/DDBJ whole genome shotgun (WGS) entry which is preliminary data.</text>
</comment>
<dbReference type="Proteomes" id="UP001203338">
    <property type="component" value="Unassembled WGS sequence"/>
</dbReference>
<evidence type="ECO:0000313" key="1">
    <source>
        <dbReference type="EMBL" id="MCL6272152.1"/>
    </source>
</evidence>
<name>A0ABT0PN38_9GAMM</name>
<dbReference type="PANTHER" id="PTHR38733">
    <property type="entry name" value="PROTEIN MCRC"/>
    <property type="match status" value="1"/>
</dbReference>
<dbReference type="EMBL" id="JAMFLX010000050">
    <property type="protein sequence ID" value="MCL6272152.1"/>
    <property type="molecule type" value="Genomic_DNA"/>
</dbReference>
<accession>A0ABT0PN38</accession>